<dbReference type="EMBL" id="JBBJCI010000206">
    <property type="protein sequence ID" value="KAK7241130.1"/>
    <property type="molecule type" value="Genomic_DNA"/>
</dbReference>
<name>A0ABR1FY11_AURAN</name>
<evidence type="ECO:0000313" key="3">
    <source>
        <dbReference type="EMBL" id="KAK7241130.1"/>
    </source>
</evidence>
<evidence type="ECO:0000313" key="4">
    <source>
        <dbReference type="Proteomes" id="UP001363151"/>
    </source>
</evidence>
<feature type="compositionally biased region" description="Low complexity" evidence="1">
    <location>
        <begin position="179"/>
        <end position="207"/>
    </location>
</feature>
<reference evidence="3 4" key="1">
    <citation type="submission" date="2024-03" db="EMBL/GenBank/DDBJ databases">
        <title>Aureococcus anophagefferens CCMP1851 and Kratosvirus quantuckense: Draft genome of a second virus-susceptible host strain in the model system.</title>
        <authorList>
            <person name="Chase E."/>
            <person name="Truchon A.R."/>
            <person name="Schepens W."/>
            <person name="Wilhelm S.W."/>
        </authorList>
    </citation>
    <scope>NUCLEOTIDE SEQUENCE [LARGE SCALE GENOMIC DNA]</scope>
    <source>
        <strain evidence="3 4">CCMP1851</strain>
    </source>
</reference>
<sequence length="424" mass="45022">MSSLSCTQKAIIATLALAGVVDAAECRGPSSCGCSNNEFCNFDDGSSGGCESCSSFSSAAACGQDGLPSDGEDDCAACCFGSDASDDGASSGGAGECLGPSACGRQPPDLPREIHPRFYLEDVAGSLYGADKGAVADAMADNEAKLDMPNGAHEEYGAGTSLEGQELYWAETPVEGDGSSAATTSTATRPSRRSSTSSTTTASASTRRATRTARCRSTRRSSARRRTTRAPTSLGGTGLWGEGQDDWIEELADEGSLTQEYLASVVDVYYGLWAHYGAGMWGVYEPAGAGAGDLETVDPNAWAMVPQFFADHLTWLAYLPDTFEGTFTLAFDDALCYTHKSQRSCDEDEARVLVREEGDARLRVGGEEEDEERCKKKNAEKVKAKDAPRRVLRHVMCLGACCDAVMDPHDTDFLNQTRACDRDL</sequence>
<feature type="chain" id="PRO_5045793186" evidence="2">
    <location>
        <begin position="24"/>
        <end position="424"/>
    </location>
</feature>
<evidence type="ECO:0000256" key="2">
    <source>
        <dbReference type="SAM" id="SignalP"/>
    </source>
</evidence>
<proteinExistence type="predicted"/>
<accession>A0ABR1FY11</accession>
<feature type="region of interest" description="Disordered" evidence="1">
    <location>
        <begin position="174"/>
        <end position="238"/>
    </location>
</feature>
<keyword evidence="2" id="KW-0732">Signal</keyword>
<gene>
    <name evidence="3" type="ORF">SO694_00053250</name>
</gene>
<dbReference type="Proteomes" id="UP001363151">
    <property type="component" value="Unassembled WGS sequence"/>
</dbReference>
<comment type="caution">
    <text evidence="3">The sequence shown here is derived from an EMBL/GenBank/DDBJ whole genome shotgun (WGS) entry which is preliminary data.</text>
</comment>
<evidence type="ECO:0000256" key="1">
    <source>
        <dbReference type="SAM" id="MobiDB-lite"/>
    </source>
</evidence>
<organism evidence="3 4">
    <name type="scientific">Aureococcus anophagefferens</name>
    <name type="common">Harmful bloom alga</name>
    <dbReference type="NCBI Taxonomy" id="44056"/>
    <lineage>
        <taxon>Eukaryota</taxon>
        <taxon>Sar</taxon>
        <taxon>Stramenopiles</taxon>
        <taxon>Ochrophyta</taxon>
        <taxon>Pelagophyceae</taxon>
        <taxon>Pelagomonadales</taxon>
        <taxon>Pelagomonadaceae</taxon>
        <taxon>Aureococcus</taxon>
    </lineage>
</organism>
<feature type="compositionally biased region" description="Basic residues" evidence="1">
    <location>
        <begin position="208"/>
        <end position="228"/>
    </location>
</feature>
<keyword evidence="4" id="KW-1185">Reference proteome</keyword>
<feature type="signal peptide" evidence="2">
    <location>
        <begin position="1"/>
        <end position="23"/>
    </location>
</feature>
<protein>
    <submittedName>
        <fullName evidence="3">Uncharacterized protein</fullName>
    </submittedName>
</protein>